<keyword evidence="3" id="KW-1185">Reference proteome</keyword>
<dbReference type="CDD" id="cd00093">
    <property type="entry name" value="HTH_XRE"/>
    <property type="match status" value="1"/>
</dbReference>
<dbReference type="Proteomes" id="UP001431902">
    <property type="component" value="Unassembled WGS sequence"/>
</dbReference>
<dbReference type="InterPro" id="IPR001387">
    <property type="entry name" value="Cro/C1-type_HTH"/>
</dbReference>
<dbReference type="InterPro" id="IPR010982">
    <property type="entry name" value="Lambda_DNA-bd_dom_sf"/>
</dbReference>
<name>A0ABT6XAI8_9BURK</name>
<accession>A0ABT6XAI8</accession>
<dbReference type="EMBL" id="JASGBH010000014">
    <property type="protein sequence ID" value="MDI9235130.1"/>
    <property type="molecule type" value="Genomic_DNA"/>
</dbReference>
<dbReference type="SMART" id="SM00530">
    <property type="entry name" value="HTH_XRE"/>
    <property type="match status" value="1"/>
</dbReference>
<dbReference type="RefSeq" id="WP_283225474.1">
    <property type="nucleotide sequence ID" value="NZ_JASGBH010000014.1"/>
</dbReference>
<organism evidence="2 3">
    <name type="scientific">Limnohabitans lacus</name>
    <dbReference type="NCBI Taxonomy" id="3045173"/>
    <lineage>
        <taxon>Bacteria</taxon>
        <taxon>Pseudomonadati</taxon>
        <taxon>Pseudomonadota</taxon>
        <taxon>Betaproteobacteria</taxon>
        <taxon>Burkholderiales</taxon>
        <taxon>Comamonadaceae</taxon>
        <taxon>Limnohabitans</taxon>
    </lineage>
</organism>
<reference evidence="2" key="1">
    <citation type="submission" date="2023-05" db="EMBL/GenBank/DDBJ databases">
        <title>Limnohabitans sp. strain HM2-2 Genome sequencing and assembly.</title>
        <authorList>
            <person name="Jung Y."/>
        </authorList>
    </citation>
    <scope>NUCLEOTIDE SEQUENCE</scope>
    <source>
        <strain evidence="2">HM2-2</strain>
    </source>
</reference>
<dbReference type="Gene3D" id="1.10.260.40">
    <property type="entry name" value="lambda repressor-like DNA-binding domains"/>
    <property type="match status" value="1"/>
</dbReference>
<gene>
    <name evidence="2" type="ORF">QLQ16_14925</name>
</gene>
<evidence type="ECO:0000313" key="3">
    <source>
        <dbReference type="Proteomes" id="UP001431902"/>
    </source>
</evidence>
<evidence type="ECO:0000259" key="1">
    <source>
        <dbReference type="PROSITE" id="PS50943"/>
    </source>
</evidence>
<protein>
    <submittedName>
        <fullName evidence="2">Helix-turn-helix transcriptional regulator</fullName>
    </submittedName>
</protein>
<proteinExistence type="predicted"/>
<dbReference type="Pfam" id="PF01381">
    <property type="entry name" value="HTH_3"/>
    <property type="match status" value="1"/>
</dbReference>
<dbReference type="PROSITE" id="PS50943">
    <property type="entry name" value="HTH_CROC1"/>
    <property type="match status" value="1"/>
</dbReference>
<feature type="domain" description="HTH cro/C1-type" evidence="1">
    <location>
        <begin position="15"/>
        <end position="69"/>
    </location>
</feature>
<sequence>MSRQVQINKIVGRLVAKKREAVSLTQEDVADRLNLSTEAYGRIERGVTPLTVSRLVKLATLFQCGIDELVVETSTGLTGQAQYIANMLDGVSSSDRDEIVKIVEKICALSHKKHQKSSKPY</sequence>
<evidence type="ECO:0000313" key="2">
    <source>
        <dbReference type="EMBL" id="MDI9235130.1"/>
    </source>
</evidence>
<comment type="caution">
    <text evidence="2">The sequence shown here is derived from an EMBL/GenBank/DDBJ whole genome shotgun (WGS) entry which is preliminary data.</text>
</comment>
<dbReference type="SUPFAM" id="SSF47413">
    <property type="entry name" value="lambda repressor-like DNA-binding domains"/>
    <property type="match status" value="1"/>
</dbReference>